<name>A0A147GLC6_9BURK</name>
<keyword evidence="3" id="KW-1185">Reference proteome</keyword>
<dbReference type="Gene3D" id="3.40.470.10">
    <property type="entry name" value="Uracil-DNA glycosylase-like domain"/>
    <property type="match status" value="1"/>
</dbReference>
<comment type="caution">
    <text evidence="2">The sequence shown here is derived from an EMBL/GenBank/DDBJ whole genome shotgun (WGS) entry which is preliminary data.</text>
</comment>
<gene>
    <name evidence="2" type="ORF">NS331_24130</name>
</gene>
<dbReference type="InterPro" id="IPR026353">
    <property type="entry name" value="Hypoxan-DNA_Glyclase"/>
</dbReference>
<evidence type="ECO:0000313" key="2">
    <source>
        <dbReference type="EMBL" id="KTT13715.1"/>
    </source>
</evidence>
<dbReference type="EMBL" id="LDSL01000197">
    <property type="protein sequence ID" value="KTT13715.1"/>
    <property type="molecule type" value="Genomic_DNA"/>
</dbReference>
<dbReference type="CDD" id="cd10032">
    <property type="entry name" value="UDG-F6_HDG"/>
    <property type="match status" value="1"/>
</dbReference>
<dbReference type="SMART" id="SM00987">
    <property type="entry name" value="UreE_C"/>
    <property type="match status" value="1"/>
</dbReference>
<dbReference type="AlphaFoldDB" id="A0A147GLC6"/>
<organism evidence="2 3">
    <name type="scientific">Pseudacidovorax intermedius</name>
    <dbReference type="NCBI Taxonomy" id="433924"/>
    <lineage>
        <taxon>Bacteria</taxon>
        <taxon>Pseudomonadati</taxon>
        <taxon>Pseudomonadota</taxon>
        <taxon>Betaproteobacteria</taxon>
        <taxon>Burkholderiales</taxon>
        <taxon>Comamonadaceae</taxon>
        <taxon>Pseudacidovorax</taxon>
    </lineage>
</organism>
<protein>
    <submittedName>
        <fullName evidence="2">DNA glycosylase</fullName>
    </submittedName>
</protein>
<reference evidence="2 3" key="1">
    <citation type="journal article" date="2016" name="Front. Microbiol.">
        <title>Genomic Resource of Rice Seed Associated Bacteria.</title>
        <authorList>
            <person name="Midha S."/>
            <person name="Bansal K."/>
            <person name="Sharma S."/>
            <person name="Kumar N."/>
            <person name="Patil P.P."/>
            <person name="Chaudhry V."/>
            <person name="Patil P.B."/>
        </authorList>
    </citation>
    <scope>NUCLEOTIDE SEQUENCE [LARGE SCALE GENOMIC DNA]</scope>
    <source>
        <strain evidence="2 3">NS331</strain>
    </source>
</reference>
<dbReference type="InterPro" id="IPR036895">
    <property type="entry name" value="Uracil-DNA_glycosylase-like_sf"/>
</dbReference>
<dbReference type="SUPFAM" id="SSF52141">
    <property type="entry name" value="Uracil-DNA glycosylase-like"/>
    <property type="match status" value="1"/>
</dbReference>
<dbReference type="Proteomes" id="UP000072741">
    <property type="component" value="Unassembled WGS sequence"/>
</dbReference>
<evidence type="ECO:0000313" key="3">
    <source>
        <dbReference type="Proteomes" id="UP000072741"/>
    </source>
</evidence>
<dbReference type="InterPro" id="IPR005122">
    <property type="entry name" value="Uracil-DNA_glycosylase-like"/>
</dbReference>
<sequence length="177" mass="19211">MPAESRAPAAAPLLEGLPPVVSPRTRLLILGSFPSAVSLERRQYYANPRNQLWTLLQALWPEHPLPPAHDYVQRCQWLTARGLGLWDVFARCRRAGSLDASIRDAQANDLRCLHLPALEAVAHNGAASHAQAARLGLPPGVAVHRLPSTSPAHAAWSLARKTEAWRAAFAQHGLVAA</sequence>
<proteinExistence type="predicted"/>
<feature type="domain" description="Uracil-DNA glycosylase-like" evidence="1">
    <location>
        <begin position="18"/>
        <end position="169"/>
    </location>
</feature>
<dbReference type="OrthoDB" id="9799921at2"/>
<dbReference type="PATRIC" id="fig|433924.3.peg.2067"/>
<evidence type="ECO:0000259" key="1">
    <source>
        <dbReference type="SMART" id="SM00986"/>
    </source>
</evidence>
<dbReference type="Pfam" id="PF03167">
    <property type="entry name" value="UDG"/>
    <property type="match status" value="1"/>
</dbReference>
<dbReference type="NCBIfam" id="TIGR04274">
    <property type="entry name" value="hypoxanDNAglyco"/>
    <property type="match status" value="1"/>
</dbReference>
<dbReference type="SMART" id="SM00986">
    <property type="entry name" value="UDG"/>
    <property type="match status" value="1"/>
</dbReference>
<dbReference type="RefSeq" id="WP_058644457.1">
    <property type="nucleotide sequence ID" value="NZ_LDSL01000197.1"/>
</dbReference>
<accession>A0A147GLC6</accession>